<dbReference type="PANTHER" id="PTHR24379:SF121">
    <property type="entry name" value="C2H2-TYPE DOMAIN-CONTAINING PROTEIN"/>
    <property type="match status" value="1"/>
</dbReference>
<feature type="region of interest" description="Disordered" evidence="6">
    <location>
        <begin position="1"/>
        <end position="66"/>
    </location>
</feature>
<evidence type="ECO:0000313" key="9">
    <source>
        <dbReference type="EnsemblMetazoa" id="CPIJ000178-PA"/>
    </source>
</evidence>
<evidence type="ECO:0000256" key="5">
    <source>
        <dbReference type="PROSITE-ProRule" id="PRU00042"/>
    </source>
</evidence>
<dbReference type="VEuPathDB" id="VectorBase:CPIJ000178"/>
<dbReference type="SUPFAM" id="SSF57667">
    <property type="entry name" value="beta-beta-alpha zinc fingers"/>
    <property type="match status" value="1"/>
</dbReference>
<keyword evidence="4" id="KW-0862">Zinc</keyword>
<dbReference type="VEuPathDB" id="VectorBase:CQUJHB017575"/>
<dbReference type="InParanoid" id="B0VZQ9"/>
<evidence type="ECO:0000256" key="6">
    <source>
        <dbReference type="SAM" id="MobiDB-lite"/>
    </source>
</evidence>
<feature type="domain" description="C2H2-type" evidence="7">
    <location>
        <begin position="303"/>
        <end position="330"/>
    </location>
</feature>
<feature type="compositionally biased region" description="Acidic residues" evidence="6">
    <location>
        <begin position="34"/>
        <end position="53"/>
    </location>
</feature>
<dbReference type="OMA" id="RLECHIC"/>
<dbReference type="EnsemblMetazoa" id="CPIJ000178-RA">
    <property type="protein sequence ID" value="CPIJ000178-PA"/>
    <property type="gene ID" value="CPIJ000178"/>
</dbReference>
<evidence type="ECO:0000256" key="2">
    <source>
        <dbReference type="ARBA" id="ARBA00022737"/>
    </source>
</evidence>
<dbReference type="PROSITE" id="PS00028">
    <property type="entry name" value="ZINC_FINGER_C2H2_1"/>
    <property type="match status" value="5"/>
</dbReference>
<dbReference type="AlphaFoldDB" id="B0VZQ9"/>
<feature type="region of interest" description="Disordered" evidence="6">
    <location>
        <begin position="99"/>
        <end position="138"/>
    </location>
</feature>
<dbReference type="PANTHER" id="PTHR24379">
    <property type="entry name" value="KRAB AND ZINC FINGER DOMAIN-CONTAINING"/>
    <property type="match status" value="1"/>
</dbReference>
<dbReference type="PROSITE" id="PS50157">
    <property type="entry name" value="ZINC_FINGER_C2H2_2"/>
    <property type="match status" value="3"/>
</dbReference>
<dbReference type="OrthoDB" id="6345942at2759"/>
<evidence type="ECO:0000256" key="3">
    <source>
        <dbReference type="ARBA" id="ARBA00022771"/>
    </source>
</evidence>
<evidence type="ECO:0000313" key="8">
    <source>
        <dbReference type="EMBL" id="EDS35151.1"/>
    </source>
</evidence>
<dbReference type="InterPro" id="IPR013087">
    <property type="entry name" value="Znf_C2H2_type"/>
</dbReference>
<dbReference type="eggNOG" id="KOG1721">
    <property type="taxonomic scope" value="Eukaryota"/>
</dbReference>
<accession>B0VZQ9</accession>
<evidence type="ECO:0000256" key="1">
    <source>
        <dbReference type="ARBA" id="ARBA00022723"/>
    </source>
</evidence>
<evidence type="ECO:0000256" key="4">
    <source>
        <dbReference type="ARBA" id="ARBA00022833"/>
    </source>
</evidence>
<dbReference type="Proteomes" id="UP000002320">
    <property type="component" value="Unassembled WGS sequence"/>
</dbReference>
<organism>
    <name type="scientific">Culex quinquefasciatus</name>
    <name type="common">Southern house mosquito</name>
    <name type="synonym">Culex pungens</name>
    <dbReference type="NCBI Taxonomy" id="7176"/>
    <lineage>
        <taxon>Eukaryota</taxon>
        <taxon>Metazoa</taxon>
        <taxon>Ecdysozoa</taxon>
        <taxon>Arthropoda</taxon>
        <taxon>Hexapoda</taxon>
        <taxon>Insecta</taxon>
        <taxon>Pterygota</taxon>
        <taxon>Neoptera</taxon>
        <taxon>Endopterygota</taxon>
        <taxon>Diptera</taxon>
        <taxon>Nematocera</taxon>
        <taxon>Culicoidea</taxon>
        <taxon>Culicidae</taxon>
        <taxon>Culicinae</taxon>
        <taxon>Culicini</taxon>
        <taxon>Culex</taxon>
        <taxon>Culex</taxon>
    </lineage>
</organism>
<name>B0VZQ9_CULQU</name>
<dbReference type="Pfam" id="PF00096">
    <property type="entry name" value="zf-C2H2"/>
    <property type="match status" value="1"/>
</dbReference>
<keyword evidence="10" id="KW-1185">Reference proteome</keyword>
<dbReference type="EMBL" id="DS231815">
    <property type="protein sequence ID" value="EDS35151.1"/>
    <property type="molecule type" value="Genomic_DNA"/>
</dbReference>
<reference evidence="8" key="1">
    <citation type="submission" date="2007-03" db="EMBL/GenBank/DDBJ databases">
        <title>Annotation of Culex pipiens quinquefasciatus.</title>
        <authorList>
            <consortium name="The Broad Institute Genome Sequencing Platform"/>
            <person name="Atkinson P.W."/>
            <person name="Hemingway J."/>
            <person name="Christensen B.M."/>
            <person name="Higgs S."/>
            <person name="Kodira C."/>
            <person name="Hannick L."/>
            <person name="Megy K."/>
            <person name="O'Leary S."/>
            <person name="Pearson M."/>
            <person name="Haas B.J."/>
            <person name="Mauceli E."/>
            <person name="Wortman J.R."/>
            <person name="Lee N.H."/>
            <person name="Guigo R."/>
            <person name="Stanke M."/>
            <person name="Alvarado L."/>
            <person name="Amedeo P."/>
            <person name="Antoine C.H."/>
            <person name="Arensburger P."/>
            <person name="Bidwell S.L."/>
            <person name="Crawford M."/>
            <person name="Camaro F."/>
            <person name="Devon K."/>
            <person name="Engels R."/>
            <person name="Hammond M."/>
            <person name="Howarth C."/>
            <person name="Koehrsen M."/>
            <person name="Lawson D."/>
            <person name="Montgomery P."/>
            <person name="Nene V."/>
            <person name="Nusbaum C."/>
            <person name="Puiu D."/>
            <person name="Romero-Severson J."/>
            <person name="Severson D.W."/>
            <person name="Shumway M."/>
            <person name="Sisk P."/>
            <person name="Stolte C."/>
            <person name="Zeng Q."/>
            <person name="Eisenstadt E."/>
            <person name="Fraser-Liggett C."/>
            <person name="Strausberg R."/>
            <person name="Galagan J."/>
            <person name="Birren B."/>
            <person name="Collins F.H."/>
        </authorList>
    </citation>
    <scope>NUCLEOTIDE SEQUENCE [LARGE SCALE GENOMIC DNA]</scope>
    <source>
        <strain evidence="8">JHB</strain>
    </source>
</reference>
<dbReference type="Gene3D" id="3.30.160.60">
    <property type="entry name" value="Classic Zinc Finger"/>
    <property type="match status" value="2"/>
</dbReference>
<keyword evidence="1" id="KW-0479">Metal-binding</keyword>
<protein>
    <submittedName>
        <fullName evidence="8 9">Zinc finger protein 60</fullName>
    </submittedName>
</protein>
<feature type="domain" description="C2H2-type" evidence="7">
    <location>
        <begin position="209"/>
        <end position="236"/>
    </location>
</feature>
<dbReference type="KEGG" id="cqu:CpipJ_CPIJ000178"/>
<feature type="domain" description="C2H2-type" evidence="7">
    <location>
        <begin position="178"/>
        <end position="206"/>
    </location>
</feature>
<proteinExistence type="predicted"/>
<keyword evidence="2" id="KW-0677">Repeat</keyword>
<dbReference type="SMART" id="SM00355">
    <property type="entry name" value="ZnF_C2H2"/>
    <property type="match status" value="8"/>
</dbReference>
<reference evidence="9" key="2">
    <citation type="submission" date="2021-02" db="UniProtKB">
        <authorList>
            <consortium name="EnsemblMetazoa"/>
        </authorList>
    </citation>
    <scope>IDENTIFICATION</scope>
    <source>
        <strain evidence="9">JHB</strain>
    </source>
</reference>
<dbReference type="GO" id="GO:0008270">
    <property type="term" value="F:zinc ion binding"/>
    <property type="evidence" value="ECO:0007669"/>
    <property type="project" value="UniProtKB-KW"/>
</dbReference>
<dbReference type="HOGENOM" id="CLU_516067_0_0_1"/>
<keyword evidence="3 5" id="KW-0863">Zinc-finger</keyword>
<sequence>MGNNSMEDPPENSDGTSIAAVSSEDVGEVHGTESESEEDELAGEWEKAEEEYIGVDLQETRDSPNFEGFADLLSTEIEVKEEEIEIKEEEIELDPDLLPAEDEEGEDPFGGTMEAMGGTSTDTADEGEDEPARKQQKVGRNVLVKLRQPEPKRKPAVPKVAKYPQFVPGLMVKRNSNLQCLECGLCFNSPYTFAAHRKQLHVQLPEFLHACSYCKRRFNEREDLQRHLLHHTRLETFRCSVCHLGMNSSKALVDHLVRHREQDENCCNLCFKVFTSPEQLEAHNVELHTKLAKISKTVLPSDFVCFACGKMEKHAKDLRAHMQRHKGQVRCKVCSSAQHNMDKLYQHVTKFHRDTRKMTYDCCPNCSEVHLSHQQMIEHKESCLLPPSLYGRFRLECHICQLSYFDVEHFETHMRLHAALGQESDRKPCRLCSFFAKNTSEYALHMTRMHGFRDTIDSLEHDFDNMPGLKCIAPKCKQIAINYLPDVRAQPDQWNRLLCTFQLPMFFKPEPTYRICSNHLAIFNRSAD</sequence>
<evidence type="ECO:0000259" key="7">
    <source>
        <dbReference type="PROSITE" id="PS50157"/>
    </source>
</evidence>
<evidence type="ECO:0000313" key="10">
    <source>
        <dbReference type="Proteomes" id="UP000002320"/>
    </source>
</evidence>
<gene>
    <name evidence="9" type="primary">6031096</name>
    <name evidence="8" type="ORF">CpipJ_CPIJ000178</name>
</gene>
<dbReference type="InterPro" id="IPR036236">
    <property type="entry name" value="Znf_C2H2_sf"/>
</dbReference>